<proteinExistence type="inferred from homology"/>
<keyword evidence="6" id="KW-0235">DNA replication</keyword>
<keyword evidence="3" id="KW-0963">Cytoplasm</keyword>
<dbReference type="InterPro" id="IPR022634">
    <property type="entry name" value="DNA_polIII_beta_N"/>
</dbReference>
<evidence type="ECO:0000313" key="11">
    <source>
        <dbReference type="Proteomes" id="UP000231538"/>
    </source>
</evidence>
<evidence type="ECO:0000256" key="1">
    <source>
        <dbReference type="ARBA" id="ARBA00004496"/>
    </source>
</evidence>
<evidence type="ECO:0000256" key="6">
    <source>
        <dbReference type="ARBA" id="ARBA00022705"/>
    </source>
</evidence>
<feature type="non-terminal residue" evidence="10">
    <location>
        <position position="94"/>
    </location>
</feature>
<keyword evidence="5" id="KW-0548">Nucleotidyltransferase</keyword>
<comment type="similarity">
    <text evidence="2">Belongs to the beta sliding clamp family.</text>
</comment>
<dbReference type="SUPFAM" id="SSF55979">
    <property type="entry name" value="DNA clamp"/>
    <property type="match status" value="1"/>
</dbReference>
<evidence type="ECO:0000256" key="4">
    <source>
        <dbReference type="ARBA" id="ARBA00022679"/>
    </source>
</evidence>
<dbReference type="Pfam" id="PF00712">
    <property type="entry name" value="DNA_pol3_beta"/>
    <property type="match status" value="1"/>
</dbReference>
<evidence type="ECO:0000256" key="2">
    <source>
        <dbReference type="ARBA" id="ARBA00010752"/>
    </source>
</evidence>
<evidence type="ECO:0000259" key="9">
    <source>
        <dbReference type="Pfam" id="PF00712"/>
    </source>
</evidence>
<dbReference type="GO" id="GO:0006271">
    <property type="term" value="P:DNA strand elongation involved in DNA replication"/>
    <property type="evidence" value="ECO:0007669"/>
    <property type="project" value="TreeGrafter"/>
</dbReference>
<dbReference type="Gene3D" id="3.10.150.10">
    <property type="entry name" value="DNA Polymerase III, subunit A, domain 2"/>
    <property type="match status" value="1"/>
</dbReference>
<comment type="caution">
    <text evidence="10">The sequence shown here is derived from an EMBL/GenBank/DDBJ whole genome shotgun (WGS) entry which is preliminary data.</text>
</comment>
<accession>A0A2M7UZP7</accession>
<evidence type="ECO:0000313" key="10">
    <source>
        <dbReference type="EMBL" id="PIZ89408.1"/>
    </source>
</evidence>
<name>A0A2M7UZP7_9BACT</name>
<dbReference type="Proteomes" id="UP000231538">
    <property type="component" value="Unassembled WGS sequence"/>
</dbReference>
<dbReference type="InterPro" id="IPR046938">
    <property type="entry name" value="DNA_clamp_sf"/>
</dbReference>
<keyword evidence="8" id="KW-0238">DNA-binding</keyword>
<dbReference type="PANTHER" id="PTHR30478:SF0">
    <property type="entry name" value="BETA SLIDING CLAMP"/>
    <property type="match status" value="1"/>
</dbReference>
<dbReference type="GO" id="GO:0003887">
    <property type="term" value="F:DNA-directed DNA polymerase activity"/>
    <property type="evidence" value="ECO:0007669"/>
    <property type="project" value="UniProtKB-KW"/>
</dbReference>
<keyword evidence="4" id="KW-0808">Transferase</keyword>
<evidence type="ECO:0000256" key="8">
    <source>
        <dbReference type="ARBA" id="ARBA00023125"/>
    </source>
</evidence>
<dbReference type="GO" id="GO:0003677">
    <property type="term" value="F:DNA binding"/>
    <property type="evidence" value="ECO:0007669"/>
    <property type="project" value="UniProtKB-KW"/>
</dbReference>
<organism evidence="10 11">
    <name type="scientific">Candidatus Nealsonbacteria bacterium CG_4_10_14_0_2_um_filter_37_10</name>
    <dbReference type="NCBI Taxonomy" id="1974679"/>
    <lineage>
        <taxon>Bacteria</taxon>
        <taxon>Candidatus Nealsoniibacteriota</taxon>
    </lineage>
</organism>
<evidence type="ECO:0000256" key="3">
    <source>
        <dbReference type="ARBA" id="ARBA00022490"/>
    </source>
</evidence>
<dbReference type="GO" id="GO:0008408">
    <property type="term" value="F:3'-5' exonuclease activity"/>
    <property type="evidence" value="ECO:0007669"/>
    <property type="project" value="InterPro"/>
</dbReference>
<reference evidence="11" key="1">
    <citation type="submission" date="2017-09" db="EMBL/GenBank/DDBJ databases">
        <title>Depth-based differentiation of microbial function through sediment-hosted aquifers and enrichment of novel symbionts in the deep terrestrial subsurface.</title>
        <authorList>
            <person name="Probst A.J."/>
            <person name="Ladd B."/>
            <person name="Jarett J.K."/>
            <person name="Geller-Mcgrath D.E."/>
            <person name="Sieber C.M.K."/>
            <person name="Emerson J.B."/>
            <person name="Anantharaman K."/>
            <person name="Thomas B.C."/>
            <person name="Malmstrom R."/>
            <person name="Stieglmeier M."/>
            <person name="Klingl A."/>
            <person name="Woyke T."/>
            <person name="Ryan C.M."/>
            <person name="Banfield J.F."/>
        </authorList>
    </citation>
    <scope>NUCLEOTIDE SEQUENCE [LARGE SCALE GENOMIC DNA]</scope>
</reference>
<dbReference type="AlphaFoldDB" id="A0A2M7UZP7"/>
<keyword evidence="7" id="KW-0239">DNA-directed DNA polymerase</keyword>
<sequence length="94" mass="10597">MKLTILKEKLKEGINIVERIAQKSLTLPILNNVLLKGEKTFISLITTNLEIGLHWWSLAKIEKEGEIIVPTRLFSTLIGFLPNGPLELKTDGLF</sequence>
<evidence type="ECO:0000256" key="5">
    <source>
        <dbReference type="ARBA" id="ARBA00022695"/>
    </source>
</evidence>
<protein>
    <submittedName>
        <fullName evidence="10">DNA polymerase III subunit beta</fullName>
    </submittedName>
</protein>
<dbReference type="PANTHER" id="PTHR30478">
    <property type="entry name" value="DNA POLYMERASE III SUBUNIT BETA"/>
    <property type="match status" value="1"/>
</dbReference>
<comment type="subcellular location">
    <subcellularLocation>
        <location evidence="1">Cytoplasm</location>
    </subcellularLocation>
</comment>
<dbReference type="GO" id="GO:0009360">
    <property type="term" value="C:DNA polymerase III complex"/>
    <property type="evidence" value="ECO:0007669"/>
    <property type="project" value="InterPro"/>
</dbReference>
<dbReference type="EMBL" id="PFPC01000051">
    <property type="protein sequence ID" value="PIZ89408.1"/>
    <property type="molecule type" value="Genomic_DNA"/>
</dbReference>
<gene>
    <name evidence="10" type="ORF">COX89_01810</name>
</gene>
<feature type="domain" description="DNA polymerase III beta sliding clamp N-terminal" evidence="9">
    <location>
        <begin position="1"/>
        <end position="92"/>
    </location>
</feature>
<dbReference type="InterPro" id="IPR001001">
    <property type="entry name" value="DNA_polIII_beta"/>
</dbReference>
<dbReference type="GO" id="GO:0005737">
    <property type="term" value="C:cytoplasm"/>
    <property type="evidence" value="ECO:0007669"/>
    <property type="project" value="UniProtKB-SubCell"/>
</dbReference>
<evidence type="ECO:0000256" key="7">
    <source>
        <dbReference type="ARBA" id="ARBA00022932"/>
    </source>
</evidence>